<evidence type="ECO:0000256" key="2">
    <source>
        <dbReference type="ARBA" id="ARBA00023239"/>
    </source>
</evidence>
<evidence type="ECO:0000256" key="1">
    <source>
        <dbReference type="ARBA" id="ARBA00012346"/>
    </source>
</evidence>
<sequence length="139" mass="15656">MIGILLQGYILTFKGSWSRWRGAAASISKKNDGHVWGVIWEVDLGDIENLDRQETFYDAIEVPVSSISNEVLRCRTYKLSRGYKPGKPSPHYKDVIVRGARQNSLPAVYIAFLESLEDNGYAGEVEVYNSVMQLLQADN</sequence>
<reference evidence="5 6" key="1">
    <citation type="submission" date="2018-04" db="EMBL/GenBank/DDBJ databases">
        <title>The genome of golden apple snail Pomacea canaliculata provides insight into stress tolerance and invasive adaptation.</title>
        <authorList>
            <person name="Liu C."/>
            <person name="Liu B."/>
            <person name="Ren Y."/>
            <person name="Zhang Y."/>
            <person name="Wang H."/>
            <person name="Li S."/>
            <person name="Jiang F."/>
            <person name="Yin L."/>
            <person name="Zhang G."/>
            <person name="Qian W."/>
            <person name="Fan W."/>
        </authorList>
    </citation>
    <scope>NUCLEOTIDE SEQUENCE [LARGE SCALE GENOMIC DNA]</scope>
    <source>
        <strain evidence="5">SZHN2017</strain>
        <tissue evidence="5">Muscle</tissue>
    </source>
</reference>
<dbReference type="InterPro" id="IPR017939">
    <property type="entry name" value="G-Glutamylcylcotransferase"/>
</dbReference>
<dbReference type="SUPFAM" id="SSF110857">
    <property type="entry name" value="Gamma-glutamyl cyclotransferase-like"/>
    <property type="match status" value="1"/>
</dbReference>
<dbReference type="PANTHER" id="PTHR12935">
    <property type="entry name" value="GAMMA-GLUTAMYLCYCLOTRANSFERASE"/>
    <property type="match status" value="1"/>
</dbReference>
<keyword evidence="2" id="KW-0456">Lyase</keyword>
<dbReference type="InterPro" id="IPR013024">
    <property type="entry name" value="GGCT-like"/>
</dbReference>
<dbReference type="Pfam" id="PF13772">
    <property type="entry name" value="AIG2_2"/>
    <property type="match status" value="1"/>
</dbReference>
<gene>
    <name evidence="5" type="ORF">C0Q70_19036</name>
</gene>
<evidence type="ECO:0000256" key="4">
    <source>
        <dbReference type="PIRSR" id="PIRSR617939-2"/>
    </source>
</evidence>
<dbReference type="PANTHER" id="PTHR12935:SF0">
    <property type="entry name" value="GAMMA-GLUTAMYLCYCLOTRANSFERASE"/>
    <property type="match status" value="1"/>
</dbReference>
<keyword evidence="6" id="KW-1185">Reference proteome</keyword>
<dbReference type="Proteomes" id="UP000245119">
    <property type="component" value="Linkage Group LG12"/>
</dbReference>
<proteinExistence type="predicted"/>
<dbReference type="STRING" id="400727.A0A2T7NI70"/>
<feature type="active site" description="Proton acceptor" evidence="3">
    <location>
        <position position="54"/>
    </location>
</feature>
<dbReference type="CDD" id="cd06661">
    <property type="entry name" value="GGCT_like"/>
    <property type="match status" value="1"/>
</dbReference>
<comment type="caution">
    <text evidence="5">The sequence shown here is derived from an EMBL/GenBank/DDBJ whole genome shotgun (WGS) entry which is preliminary data.</text>
</comment>
<dbReference type="EC" id="4.3.2.9" evidence="1"/>
<evidence type="ECO:0000313" key="5">
    <source>
        <dbReference type="EMBL" id="PVD20873.1"/>
    </source>
</evidence>
<dbReference type="EMBL" id="PZQS01000012">
    <property type="protein sequence ID" value="PVD20873.1"/>
    <property type="molecule type" value="Genomic_DNA"/>
</dbReference>
<dbReference type="GO" id="GO:0003839">
    <property type="term" value="F:gamma-glutamylcyclotransferase activity"/>
    <property type="evidence" value="ECO:0007669"/>
    <property type="project" value="UniProtKB-EC"/>
</dbReference>
<protein>
    <recommendedName>
        <fullName evidence="1">gamma-glutamylcyclotransferase</fullName>
        <ecNumber evidence="1">4.3.2.9</ecNumber>
    </recommendedName>
</protein>
<dbReference type="AlphaFoldDB" id="A0A2T7NI70"/>
<dbReference type="Gene3D" id="3.10.490.10">
    <property type="entry name" value="Gamma-glutamyl cyclotransferase-like"/>
    <property type="match status" value="1"/>
</dbReference>
<organism evidence="5 6">
    <name type="scientific">Pomacea canaliculata</name>
    <name type="common">Golden apple snail</name>
    <dbReference type="NCBI Taxonomy" id="400727"/>
    <lineage>
        <taxon>Eukaryota</taxon>
        <taxon>Metazoa</taxon>
        <taxon>Spiralia</taxon>
        <taxon>Lophotrochozoa</taxon>
        <taxon>Mollusca</taxon>
        <taxon>Gastropoda</taxon>
        <taxon>Caenogastropoda</taxon>
        <taxon>Architaenioglossa</taxon>
        <taxon>Ampullarioidea</taxon>
        <taxon>Ampullariidae</taxon>
        <taxon>Pomacea</taxon>
    </lineage>
</organism>
<name>A0A2T7NI70_POMCA</name>
<evidence type="ECO:0000313" key="6">
    <source>
        <dbReference type="Proteomes" id="UP000245119"/>
    </source>
</evidence>
<accession>A0A2T7NI70</accession>
<dbReference type="InterPro" id="IPR036568">
    <property type="entry name" value="GGCT-like_sf"/>
</dbReference>
<feature type="binding site" evidence="4">
    <location>
        <position position="92"/>
    </location>
    <ligand>
        <name>substrate</name>
    </ligand>
</feature>
<evidence type="ECO:0000256" key="3">
    <source>
        <dbReference type="PIRSR" id="PIRSR617939-1"/>
    </source>
</evidence>
<dbReference type="OrthoDB" id="2924818at2759"/>